<name>A0A0D2UAN6_CAPO3</name>
<keyword evidence="4 5" id="KW-0539">Nucleus</keyword>
<reference evidence="9" key="1">
    <citation type="submission" date="2011-02" db="EMBL/GenBank/DDBJ databases">
        <title>The Genome Sequence of Capsaspora owczarzaki ATCC 30864.</title>
        <authorList>
            <person name="Russ C."/>
            <person name="Cuomo C."/>
            <person name="Burger G."/>
            <person name="Gray M.W."/>
            <person name="Holland P.W.H."/>
            <person name="King N."/>
            <person name="Lang F.B.F."/>
            <person name="Roger A.J."/>
            <person name="Ruiz-Trillo I."/>
            <person name="Young S.K."/>
            <person name="Zeng Q."/>
            <person name="Gargeya S."/>
            <person name="Alvarado L."/>
            <person name="Berlin A."/>
            <person name="Chapman S.B."/>
            <person name="Chen Z."/>
            <person name="Freedman E."/>
            <person name="Gellesch M."/>
            <person name="Goldberg J."/>
            <person name="Griggs A."/>
            <person name="Gujja S."/>
            <person name="Heilman E."/>
            <person name="Heiman D."/>
            <person name="Howarth C."/>
            <person name="Mehta T."/>
            <person name="Neiman D."/>
            <person name="Pearson M."/>
            <person name="Roberts A."/>
            <person name="Saif S."/>
            <person name="Shea T."/>
            <person name="Shenoy N."/>
            <person name="Sisk P."/>
            <person name="Stolte C."/>
            <person name="Sykes S."/>
            <person name="White J."/>
            <person name="Yandava C."/>
            <person name="Haas B."/>
            <person name="Nusbaum C."/>
            <person name="Birren B."/>
        </authorList>
    </citation>
    <scope>NUCLEOTIDE SEQUENCE</scope>
    <source>
        <strain evidence="9">ATCC 30864</strain>
    </source>
</reference>
<comment type="similarity">
    <text evidence="2 5">Belongs to the GINS2/PSF2 family.</text>
</comment>
<sequence length="191" mass="21929">MAKRFLEFTAAEVEFLAEDTIITIVPNFQMDMLFFISGTVGPFSPSLPVQVPVWLACTLKTRKRCSIQAPEWLDVAYLSAKLDEERMFHDRFIEMPEHFMEISAMLLECASDDIRNASQLRGIIEDICEIRYAKARHGLSILQDNPVATQVNNLSLMEINSIRPFFIHAMNEFRNFAQTLQATRIRANEVP</sequence>
<evidence type="ECO:0000313" key="9">
    <source>
        <dbReference type="Proteomes" id="UP000008743"/>
    </source>
</evidence>
<accession>A0A0D2UAN6</accession>
<dbReference type="InterPro" id="IPR056784">
    <property type="entry name" value="PSF2_N"/>
</dbReference>
<comment type="subcellular location">
    <subcellularLocation>
        <location evidence="1 5">Nucleus</location>
    </subcellularLocation>
</comment>
<evidence type="ECO:0000256" key="2">
    <source>
        <dbReference type="ARBA" id="ARBA00010565"/>
    </source>
</evidence>
<dbReference type="GO" id="GO:0000727">
    <property type="term" value="P:double-strand break repair via break-induced replication"/>
    <property type="evidence" value="ECO:0007669"/>
    <property type="project" value="TreeGrafter"/>
</dbReference>
<dbReference type="FunFam" id="1.20.58.1020:FF:000001">
    <property type="entry name" value="DNA replication complex GINS protein PSF2"/>
    <property type="match status" value="1"/>
</dbReference>
<dbReference type="InterPro" id="IPR021151">
    <property type="entry name" value="GINS_A"/>
</dbReference>
<dbReference type="InParanoid" id="A0A0D2UAN6"/>
<dbReference type="Gene3D" id="1.20.58.1020">
    <property type="match status" value="1"/>
</dbReference>
<feature type="domain" description="GINS subunit" evidence="6">
    <location>
        <begin position="72"/>
        <end position="175"/>
    </location>
</feature>
<dbReference type="Proteomes" id="UP000008743">
    <property type="component" value="Unassembled WGS sequence"/>
</dbReference>
<dbReference type="SUPFAM" id="SSF160059">
    <property type="entry name" value="PriA/YqbF domain"/>
    <property type="match status" value="1"/>
</dbReference>
<dbReference type="AlphaFoldDB" id="A0A0D2UAN6"/>
<organism evidence="8 9">
    <name type="scientific">Capsaspora owczarzaki (strain ATCC 30864)</name>
    <dbReference type="NCBI Taxonomy" id="595528"/>
    <lineage>
        <taxon>Eukaryota</taxon>
        <taxon>Filasterea</taxon>
        <taxon>Capsaspora</taxon>
    </lineage>
</organism>
<comment type="subunit">
    <text evidence="5">Component of the GINS complex.</text>
</comment>
<dbReference type="EMBL" id="KE346363">
    <property type="protein sequence ID" value="KJE92086.1"/>
    <property type="molecule type" value="Genomic_DNA"/>
</dbReference>
<dbReference type="eggNOG" id="KOG4071">
    <property type="taxonomic scope" value="Eukaryota"/>
</dbReference>
<proteinExistence type="inferred from homology"/>
<gene>
    <name evidence="8" type="ORF">CAOG_003113</name>
</gene>
<dbReference type="OMA" id="DSLNCMY"/>
<protein>
    <recommendedName>
        <fullName evidence="5">DNA replication complex GINS protein PSF2</fullName>
    </recommendedName>
</protein>
<dbReference type="RefSeq" id="XP_004363952.1">
    <property type="nucleotide sequence ID" value="XM_004363895.2"/>
</dbReference>
<evidence type="ECO:0000259" key="7">
    <source>
        <dbReference type="Pfam" id="PF25005"/>
    </source>
</evidence>
<dbReference type="GO" id="GO:0006260">
    <property type="term" value="P:DNA replication"/>
    <property type="evidence" value="ECO:0007669"/>
    <property type="project" value="UniProtKB-KW"/>
</dbReference>
<evidence type="ECO:0000256" key="3">
    <source>
        <dbReference type="ARBA" id="ARBA00022705"/>
    </source>
</evidence>
<dbReference type="FunCoup" id="A0A0D2UAN6">
    <property type="interactions" value="347"/>
</dbReference>
<dbReference type="PhylomeDB" id="A0A0D2UAN6"/>
<dbReference type="Pfam" id="PF05916">
    <property type="entry name" value="Sld5"/>
    <property type="match status" value="1"/>
</dbReference>
<evidence type="ECO:0000313" key="8">
    <source>
        <dbReference type="EMBL" id="KJE92086.1"/>
    </source>
</evidence>
<dbReference type="OrthoDB" id="1938138at2759"/>
<dbReference type="InterPro" id="IPR007257">
    <property type="entry name" value="GINS_Psf2"/>
</dbReference>
<dbReference type="InterPro" id="IPR036224">
    <property type="entry name" value="GINS_bundle-like_dom_sf"/>
</dbReference>
<evidence type="ECO:0000259" key="6">
    <source>
        <dbReference type="Pfam" id="PF05916"/>
    </source>
</evidence>
<evidence type="ECO:0000256" key="1">
    <source>
        <dbReference type="ARBA" id="ARBA00004123"/>
    </source>
</evidence>
<dbReference type="Pfam" id="PF25005">
    <property type="entry name" value="PSF2_N"/>
    <property type="match status" value="1"/>
</dbReference>
<dbReference type="STRING" id="595528.A0A0D2UAN6"/>
<evidence type="ECO:0000256" key="4">
    <source>
        <dbReference type="ARBA" id="ARBA00023242"/>
    </source>
</evidence>
<dbReference type="Gene3D" id="3.40.5.50">
    <property type="match status" value="1"/>
</dbReference>
<dbReference type="PIRSF" id="PIRSF028998">
    <property type="entry name" value="GINS_Psf2_subgr"/>
    <property type="match status" value="1"/>
</dbReference>
<dbReference type="SUPFAM" id="SSF158573">
    <property type="entry name" value="GINS helical bundle-like"/>
    <property type="match status" value="1"/>
</dbReference>
<dbReference type="CDD" id="cd21694">
    <property type="entry name" value="GINS_B_Psf2"/>
    <property type="match status" value="1"/>
</dbReference>
<dbReference type="PANTHER" id="PTHR12772">
    <property type="entry name" value="DNA REPLICATION COMPLEX GINS PROTEIN PSF2"/>
    <property type="match status" value="1"/>
</dbReference>
<dbReference type="PANTHER" id="PTHR12772:SF0">
    <property type="entry name" value="DNA REPLICATION COMPLEX GINS PROTEIN PSF2"/>
    <property type="match status" value="1"/>
</dbReference>
<keyword evidence="9" id="KW-1185">Reference proteome</keyword>
<dbReference type="CDD" id="cd11712">
    <property type="entry name" value="GINS_A_psf2"/>
    <property type="match status" value="1"/>
</dbReference>
<feature type="domain" description="DNA replication complex GINS protein PSF2 N-terminal" evidence="7">
    <location>
        <begin position="9"/>
        <end position="68"/>
    </location>
</feature>
<dbReference type="GO" id="GO:0000811">
    <property type="term" value="C:GINS complex"/>
    <property type="evidence" value="ECO:0007669"/>
    <property type="project" value="TreeGrafter"/>
</dbReference>
<evidence type="ECO:0000256" key="5">
    <source>
        <dbReference type="PIRNR" id="PIRNR028998"/>
    </source>
</evidence>
<dbReference type="FunFam" id="3.40.5.50:FF:000001">
    <property type="entry name" value="DNA replication complex GINS protein PSF2"/>
    <property type="match status" value="1"/>
</dbReference>
<keyword evidence="3 5" id="KW-0235">DNA replication</keyword>